<organism evidence="4 5">
    <name type="scientific">Mariprofundus aestuarium</name>
    <dbReference type="NCBI Taxonomy" id="1921086"/>
    <lineage>
        <taxon>Bacteria</taxon>
        <taxon>Pseudomonadati</taxon>
        <taxon>Pseudomonadota</taxon>
        <taxon>Candidatius Mariprofundia</taxon>
        <taxon>Mariprofundales</taxon>
        <taxon>Mariprofundaceae</taxon>
        <taxon>Mariprofundus</taxon>
    </lineage>
</organism>
<dbReference type="KEGG" id="maes:Ga0123461_1455"/>
<dbReference type="NCBIfam" id="NF002490">
    <property type="entry name" value="PRK01777.1"/>
    <property type="match status" value="1"/>
</dbReference>
<dbReference type="EMBL" id="CP018799">
    <property type="protein sequence ID" value="ATX79869.1"/>
    <property type="molecule type" value="Genomic_DNA"/>
</dbReference>
<dbReference type="OrthoDB" id="9796575at2"/>
<dbReference type="PANTHER" id="PTHR37483">
    <property type="entry name" value="UPF0125 PROTEIN RATB"/>
    <property type="match status" value="1"/>
</dbReference>
<keyword evidence="5" id="KW-1185">Reference proteome</keyword>
<dbReference type="SUPFAM" id="SSF54285">
    <property type="entry name" value="MoaD/ThiS"/>
    <property type="match status" value="1"/>
</dbReference>
<dbReference type="Gene3D" id="3.10.20.280">
    <property type="entry name" value="RnfH-like"/>
    <property type="match status" value="1"/>
</dbReference>
<evidence type="ECO:0000256" key="1">
    <source>
        <dbReference type="ARBA" id="ARBA00010645"/>
    </source>
</evidence>
<evidence type="ECO:0000313" key="5">
    <source>
        <dbReference type="Proteomes" id="UP000231701"/>
    </source>
</evidence>
<protein>
    <recommendedName>
        <fullName evidence="2">UPF0125 protein Ga0123461_1455</fullName>
    </recommendedName>
</protein>
<evidence type="ECO:0000256" key="2">
    <source>
        <dbReference type="HAMAP-Rule" id="MF_00460"/>
    </source>
</evidence>
<proteinExistence type="inferred from homology"/>
<dbReference type="AlphaFoldDB" id="A0A2K8L0X6"/>
<dbReference type="RefSeq" id="WP_100277709.1">
    <property type="nucleotide sequence ID" value="NZ_CP018799.1"/>
</dbReference>
<sequence length="102" mass="11566">MHVSVVYALAHQQFIEELDVPEGTTAEEAVRSSELMDKCPEIDLAVHKLGIYAKLIKGSQALREGDRVEIYRSLPRKPRNAHAADDKKARIRAKKERVSEEK</sequence>
<evidence type="ECO:0000313" key="4">
    <source>
        <dbReference type="EMBL" id="ATX79869.1"/>
    </source>
</evidence>
<dbReference type="InterPro" id="IPR005346">
    <property type="entry name" value="RnfH"/>
</dbReference>
<evidence type="ECO:0000256" key="3">
    <source>
        <dbReference type="SAM" id="MobiDB-lite"/>
    </source>
</evidence>
<dbReference type="InterPro" id="IPR016155">
    <property type="entry name" value="Mopterin_synth/thiamin_S_b"/>
</dbReference>
<dbReference type="PANTHER" id="PTHR37483:SF1">
    <property type="entry name" value="UPF0125 PROTEIN RATB"/>
    <property type="match status" value="1"/>
</dbReference>
<dbReference type="Pfam" id="PF03658">
    <property type="entry name" value="Ub-RnfH"/>
    <property type="match status" value="1"/>
</dbReference>
<dbReference type="HAMAP" id="MF_00460">
    <property type="entry name" value="UPF0125_RnfH"/>
    <property type="match status" value="1"/>
</dbReference>
<comment type="similarity">
    <text evidence="1 2">Belongs to the UPF0125 (RnfH) family.</text>
</comment>
<accession>A0A2K8L0X6</accession>
<feature type="region of interest" description="Disordered" evidence="3">
    <location>
        <begin position="73"/>
        <end position="102"/>
    </location>
</feature>
<dbReference type="Proteomes" id="UP000231701">
    <property type="component" value="Chromosome"/>
</dbReference>
<reference evidence="4 5" key="1">
    <citation type="submission" date="2016-12" db="EMBL/GenBank/DDBJ databases">
        <title>Isolation and genomic insights into novel planktonic Zetaproteobacteria from stratified waters of the Chesapeake Bay.</title>
        <authorList>
            <person name="McAllister S.M."/>
            <person name="Kato S."/>
            <person name="Chan C.S."/>
            <person name="Chiu B.K."/>
            <person name="Field E.K."/>
        </authorList>
    </citation>
    <scope>NUCLEOTIDE SEQUENCE [LARGE SCALE GENOMIC DNA]</scope>
    <source>
        <strain evidence="4 5">CP-5</strain>
    </source>
</reference>
<name>A0A2K8L0X6_MARES</name>
<gene>
    <name evidence="4" type="ORF">Ga0123461_1455</name>
</gene>
<dbReference type="InterPro" id="IPR037021">
    <property type="entry name" value="RnfH_sf"/>
</dbReference>